<evidence type="ECO:0000259" key="2">
    <source>
        <dbReference type="Pfam" id="PF11716"/>
    </source>
</evidence>
<dbReference type="Pfam" id="PF07398">
    <property type="entry name" value="MDMPI_C"/>
    <property type="match status" value="1"/>
</dbReference>
<dbReference type="SUPFAM" id="SSF109854">
    <property type="entry name" value="DinB/YfiT-like putative metalloenzymes"/>
    <property type="match status" value="1"/>
</dbReference>
<dbReference type="Proteomes" id="UP001214441">
    <property type="component" value="Unassembled WGS sequence"/>
</dbReference>
<sequence length="233" mass="24885">MTTPAHDADLVRSATEELLSALMKLEGSAVPEPSQLPGWTRGHVLTHLARNADALLNVLAGRPMYASGEKREADIENGASRALGTLLDDVRVSSSRLATAFAELGEEDWNRTVTLRNGVTDRASSLPFRRWGEVELHHVDLGIGYTLEDLPGSFVDRQLAYMANRFSGHPGISTALELRAEDGRTWRTGAEQAAGEGPLVVAGTPVALVGWLTGRTSGSGLSARESLPALPPL</sequence>
<gene>
    <name evidence="3" type="ORF">NMN56_014495</name>
</gene>
<dbReference type="SUPFAM" id="SSF55718">
    <property type="entry name" value="SCP-like"/>
    <property type="match status" value="1"/>
</dbReference>
<organism evidence="3 4">
    <name type="scientific">Streptomyces iconiensis</name>
    <dbReference type="NCBI Taxonomy" id="1384038"/>
    <lineage>
        <taxon>Bacteria</taxon>
        <taxon>Bacillati</taxon>
        <taxon>Actinomycetota</taxon>
        <taxon>Actinomycetes</taxon>
        <taxon>Kitasatosporales</taxon>
        <taxon>Streptomycetaceae</taxon>
        <taxon>Streptomyces</taxon>
    </lineage>
</organism>
<evidence type="ECO:0000259" key="1">
    <source>
        <dbReference type="Pfam" id="PF07398"/>
    </source>
</evidence>
<evidence type="ECO:0000313" key="3">
    <source>
        <dbReference type="EMBL" id="MDJ1133153.1"/>
    </source>
</evidence>
<feature type="domain" description="Mycothiol-dependent maleylpyruvate isomerase metal-binding" evidence="2">
    <location>
        <begin position="11"/>
        <end position="141"/>
    </location>
</feature>
<dbReference type="InterPro" id="IPR010872">
    <property type="entry name" value="MDMPI_C-term_domain"/>
</dbReference>
<feature type="domain" description="MDMPI C-terminal" evidence="1">
    <location>
        <begin position="149"/>
        <end position="223"/>
    </location>
</feature>
<protein>
    <submittedName>
        <fullName evidence="3">Maleylpyruvate isomerase family mycothiol-dependent enzyme</fullName>
    </submittedName>
</protein>
<dbReference type="NCBIfam" id="TIGR03083">
    <property type="entry name" value="maleylpyruvate isomerase family mycothiol-dependent enzyme"/>
    <property type="match status" value="1"/>
</dbReference>
<dbReference type="InterPro" id="IPR024344">
    <property type="entry name" value="MDMPI_metal-binding"/>
</dbReference>
<keyword evidence="3" id="KW-0413">Isomerase</keyword>
<dbReference type="GO" id="GO:0016853">
    <property type="term" value="F:isomerase activity"/>
    <property type="evidence" value="ECO:0007669"/>
    <property type="project" value="UniProtKB-KW"/>
</dbReference>
<dbReference type="Pfam" id="PF11716">
    <property type="entry name" value="MDMPI_N"/>
    <property type="match status" value="1"/>
</dbReference>
<dbReference type="Gene3D" id="3.30.1050.20">
    <property type="match status" value="1"/>
</dbReference>
<dbReference type="InterPro" id="IPR017517">
    <property type="entry name" value="Maleyloyr_isom"/>
</dbReference>
<evidence type="ECO:0000313" key="4">
    <source>
        <dbReference type="Proteomes" id="UP001214441"/>
    </source>
</evidence>
<accession>A0ABT6ZXL9</accession>
<keyword evidence="4" id="KW-1185">Reference proteome</keyword>
<dbReference type="Gene3D" id="1.20.120.450">
    <property type="entry name" value="dinb family like domain"/>
    <property type="match status" value="1"/>
</dbReference>
<reference evidence="3 4" key="1">
    <citation type="submission" date="2023-05" db="EMBL/GenBank/DDBJ databases">
        <title>Streptantibioticus silvisoli sp. nov., acidotolerant actinomycetes 1 from pine litter.</title>
        <authorList>
            <person name="Swiecimska M."/>
            <person name="Golinska P."/>
            <person name="Sangal V."/>
            <person name="Wachnowicz B."/>
            <person name="Goodfellow M."/>
        </authorList>
    </citation>
    <scope>NUCLEOTIDE SEQUENCE [LARGE SCALE GENOMIC DNA]</scope>
    <source>
        <strain evidence="3 4">DSM 42109</strain>
    </source>
</reference>
<dbReference type="InterPro" id="IPR036527">
    <property type="entry name" value="SCP2_sterol-bd_dom_sf"/>
</dbReference>
<name>A0ABT6ZXL9_9ACTN</name>
<dbReference type="RefSeq" id="WP_274044709.1">
    <property type="nucleotide sequence ID" value="NZ_JANCPR020000012.1"/>
</dbReference>
<proteinExistence type="predicted"/>
<comment type="caution">
    <text evidence="3">The sequence shown here is derived from an EMBL/GenBank/DDBJ whole genome shotgun (WGS) entry which is preliminary data.</text>
</comment>
<dbReference type="InterPro" id="IPR034660">
    <property type="entry name" value="DinB/YfiT-like"/>
</dbReference>
<dbReference type="EMBL" id="JANCPR020000012">
    <property type="protein sequence ID" value="MDJ1133153.1"/>
    <property type="molecule type" value="Genomic_DNA"/>
</dbReference>